<dbReference type="Proteomes" id="UP001548189">
    <property type="component" value="Unassembled WGS sequence"/>
</dbReference>
<dbReference type="PROSITE" id="PS01242">
    <property type="entry name" value="ZF_FPG_1"/>
    <property type="match status" value="1"/>
</dbReference>
<proteinExistence type="inferred from homology"/>
<dbReference type="CDD" id="cd08966">
    <property type="entry name" value="EcFpg-like_N"/>
    <property type="match status" value="1"/>
</dbReference>
<dbReference type="EC" id="4.2.99.18" evidence="15"/>
<evidence type="ECO:0000256" key="7">
    <source>
        <dbReference type="ARBA" id="ARBA00022801"/>
    </source>
</evidence>
<keyword evidence="9 15" id="KW-0238">DNA-binding</keyword>
<dbReference type="NCBIfam" id="NF002211">
    <property type="entry name" value="PRK01103.1"/>
    <property type="match status" value="1"/>
</dbReference>
<evidence type="ECO:0000256" key="4">
    <source>
        <dbReference type="ARBA" id="ARBA00022723"/>
    </source>
</evidence>
<comment type="function">
    <text evidence="15">Involved in base excision repair of DNA damaged by oxidation or by mutagenic agents. Acts as DNA glycosylase that recognizes and removes damaged bases. Has a preference for oxidized purines, such as 7,8-dihydro-8-oxoguanine (8-oxoG). Has AP (apurinic/apyrimidinic) lyase activity and introduces nicks in the DNA strand. Cleaves the DNA backbone by beta-delta elimination to generate a single-strand break at the site of the removed base with both 3'- and 5'-phosphates.</text>
</comment>
<dbReference type="InterPro" id="IPR015886">
    <property type="entry name" value="H2TH_FPG"/>
</dbReference>
<evidence type="ECO:0000256" key="12">
    <source>
        <dbReference type="ARBA" id="ARBA00023268"/>
    </source>
</evidence>
<evidence type="ECO:0000313" key="18">
    <source>
        <dbReference type="EMBL" id="MET1256322.1"/>
    </source>
</evidence>
<dbReference type="GO" id="GO:0008534">
    <property type="term" value="F:oxidized purine nucleobase lesion DNA N-glycosylase activity"/>
    <property type="evidence" value="ECO:0007669"/>
    <property type="project" value="UniProtKB-EC"/>
</dbReference>
<keyword evidence="19" id="KW-1185">Reference proteome</keyword>
<evidence type="ECO:0000256" key="13">
    <source>
        <dbReference type="ARBA" id="ARBA00023295"/>
    </source>
</evidence>
<evidence type="ECO:0000259" key="17">
    <source>
        <dbReference type="PROSITE" id="PS51068"/>
    </source>
</evidence>
<dbReference type="InterPro" id="IPR000214">
    <property type="entry name" value="Znf_DNA_glyclase/AP_lyase"/>
</dbReference>
<comment type="similarity">
    <text evidence="2 15">Belongs to the FPG family.</text>
</comment>
<evidence type="ECO:0000256" key="14">
    <source>
        <dbReference type="ARBA" id="ARBA00044632"/>
    </source>
</evidence>
<feature type="domain" description="FPG-type" evidence="16">
    <location>
        <begin position="240"/>
        <end position="274"/>
    </location>
</feature>
<keyword evidence="4 15" id="KW-0479">Metal-binding</keyword>
<keyword evidence="8 15" id="KW-0862">Zinc</keyword>
<evidence type="ECO:0000256" key="2">
    <source>
        <dbReference type="ARBA" id="ARBA00009409"/>
    </source>
</evidence>
<name>A0ABV2BWK4_9GAMM</name>
<dbReference type="RefSeq" id="WP_353896908.1">
    <property type="nucleotide sequence ID" value="NZ_JBEVCJ010000020.1"/>
</dbReference>
<feature type="binding site" evidence="15">
    <location>
        <position position="155"/>
    </location>
    <ligand>
        <name>DNA</name>
        <dbReference type="ChEBI" id="CHEBI:16991"/>
    </ligand>
</feature>
<feature type="domain" description="Formamidopyrimidine-DNA glycosylase catalytic" evidence="17">
    <location>
        <begin position="2"/>
        <end position="117"/>
    </location>
</feature>
<dbReference type="HAMAP" id="MF_00103">
    <property type="entry name" value="Fapy_DNA_glycosyl"/>
    <property type="match status" value="1"/>
</dbReference>
<comment type="cofactor">
    <cofactor evidence="15">
        <name>Zn(2+)</name>
        <dbReference type="ChEBI" id="CHEBI:29105"/>
    </cofactor>
    <text evidence="15">Binds 1 zinc ion per subunit.</text>
</comment>
<dbReference type="InterPro" id="IPR020629">
    <property type="entry name" value="FPG_Glyclase"/>
</dbReference>
<dbReference type="Gene3D" id="1.10.8.50">
    <property type="match status" value="1"/>
</dbReference>
<keyword evidence="5 15" id="KW-0227">DNA damage</keyword>
<evidence type="ECO:0000256" key="9">
    <source>
        <dbReference type="ARBA" id="ARBA00023125"/>
    </source>
</evidence>
<feature type="binding site" evidence="15">
    <location>
        <position position="95"/>
    </location>
    <ligand>
        <name>DNA</name>
        <dbReference type="ChEBI" id="CHEBI:16991"/>
    </ligand>
</feature>
<dbReference type="NCBIfam" id="TIGR00577">
    <property type="entry name" value="fpg"/>
    <property type="match status" value="1"/>
</dbReference>
<dbReference type="Pfam" id="PF01149">
    <property type="entry name" value="Fapy_DNA_glyco"/>
    <property type="match status" value="1"/>
</dbReference>
<evidence type="ECO:0000259" key="16">
    <source>
        <dbReference type="PROSITE" id="PS51066"/>
    </source>
</evidence>
<organism evidence="18 19">
    <name type="scientific">Aliikangiella maris</name>
    <dbReference type="NCBI Taxonomy" id="3162458"/>
    <lineage>
        <taxon>Bacteria</taxon>
        <taxon>Pseudomonadati</taxon>
        <taxon>Pseudomonadota</taxon>
        <taxon>Gammaproteobacteria</taxon>
        <taxon>Oceanospirillales</taxon>
        <taxon>Pleioneaceae</taxon>
        <taxon>Aliikangiella</taxon>
    </lineage>
</organism>
<keyword evidence="13 15" id="KW-0326">Glycosidase</keyword>
<keyword evidence="7 15" id="KW-0378">Hydrolase</keyword>
<accession>A0ABV2BWK4</accession>
<dbReference type="EC" id="3.2.2.23" evidence="15"/>
<sequence length="274" mass="30531">MPELPEVETSCRGIAPHCIAQKITDIVIREKRLRWPVDPELPALFKNKLISSVSRRGKYLLINCELSGKHQSLMIHLGMSGSLRVITENSPINKHDHLDIVLSNGKLIRYNDPRRFGSVQLNLLGDTHPLLVKLGVEPLHESFNTDYLLSICKKRQVAIKALIMNSHVVVGVGNIYAQEALFRAAIHPSRQANRISVKRLEILVETIKQVLSEAIEAGGSSLKDFTSVEGKPGYFQHTHQVYGRGGEPCINCGLPLKQTTIAQRTTVYCGNCQK</sequence>
<evidence type="ECO:0000256" key="1">
    <source>
        <dbReference type="ARBA" id="ARBA00001668"/>
    </source>
</evidence>
<feature type="active site" description="Proton donor; for delta-elimination activity" evidence="15">
    <location>
        <position position="264"/>
    </location>
</feature>
<evidence type="ECO:0000256" key="11">
    <source>
        <dbReference type="ARBA" id="ARBA00023239"/>
    </source>
</evidence>
<dbReference type="SMART" id="SM01232">
    <property type="entry name" value="H2TH"/>
    <property type="match status" value="1"/>
</dbReference>
<keyword evidence="11 15" id="KW-0456">Lyase</keyword>
<dbReference type="GO" id="GO:0140078">
    <property type="term" value="F:class I DNA-(apurinic or apyrimidinic site) endonuclease activity"/>
    <property type="evidence" value="ECO:0007669"/>
    <property type="project" value="UniProtKB-EC"/>
</dbReference>
<evidence type="ECO:0000256" key="6">
    <source>
        <dbReference type="ARBA" id="ARBA00022771"/>
    </source>
</evidence>
<dbReference type="PANTHER" id="PTHR22993">
    <property type="entry name" value="FORMAMIDOPYRIMIDINE-DNA GLYCOSYLASE"/>
    <property type="match status" value="1"/>
</dbReference>
<gene>
    <name evidence="15 18" type="primary">mutM</name>
    <name evidence="15" type="synonym">fpg</name>
    <name evidence="18" type="ORF">ABVT43_14370</name>
</gene>
<dbReference type="InterPro" id="IPR035937">
    <property type="entry name" value="FPG_N"/>
</dbReference>
<feature type="binding site" evidence="15">
    <location>
        <position position="114"/>
    </location>
    <ligand>
        <name>DNA</name>
        <dbReference type="ChEBI" id="CHEBI:16991"/>
    </ligand>
</feature>
<evidence type="ECO:0000313" key="19">
    <source>
        <dbReference type="Proteomes" id="UP001548189"/>
    </source>
</evidence>
<dbReference type="PROSITE" id="PS51066">
    <property type="entry name" value="ZF_FPG_2"/>
    <property type="match status" value="1"/>
</dbReference>
<dbReference type="InterPro" id="IPR012319">
    <property type="entry name" value="FPG_cat"/>
</dbReference>
<protein>
    <recommendedName>
        <fullName evidence="15">Formamidopyrimidine-DNA glycosylase</fullName>
        <shortName evidence="15">Fapy-DNA glycosylase</shortName>
        <ecNumber evidence="15">3.2.2.23</ecNumber>
    </recommendedName>
    <alternativeName>
        <fullName evidence="15">DNA-(apurinic or apyrimidinic site) lyase MutM</fullName>
        <shortName evidence="15">AP lyase MutM</shortName>
        <ecNumber evidence="15">4.2.99.18</ecNumber>
    </alternativeName>
</protein>
<dbReference type="EMBL" id="JBEVCJ010000020">
    <property type="protein sequence ID" value="MET1256322.1"/>
    <property type="molecule type" value="Genomic_DNA"/>
</dbReference>
<dbReference type="Pfam" id="PF06831">
    <property type="entry name" value="H2TH"/>
    <property type="match status" value="1"/>
</dbReference>
<comment type="subunit">
    <text evidence="3 15">Monomer.</text>
</comment>
<feature type="active site" description="Proton donor; for beta-elimination activity" evidence="15">
    <location>
        <position position="58"/>
    </location>
</feature>
<evidence type="ECO:0000256" key="10">
    <source>
        <dbReference type="ARBA" id="ARBA00023204"/>
    </source>
</evidence>
<feature type="active site" description="Schiff-base intermediate with DNA" evidence="15">
    <location>
        <position position="2"/>
    </location>
</feature>
<comment type="catalytic activity">
    <reaction evidence="14 15">
        <text>2'-deoxyribonucleotide-(2'-deoxyribose 5'-phosphate)-2'-deoxyribonucleotide-DNA = a 3'-end 2'-deoxyribonucleotide-(2,3-dehydro-2,3-deoxyribose 5'-phosphate)-DNA + a 5'-end 5'-phospho-2'-deoxyribonucleoside-DNA + H(+)</text>
        <dbReference type="Rhea" id="RHEA:66592"/>
        <dbReference type="Rhea" id="RHEA-COMP:13180"/>
        <dbReference type="Rhea" id="RHEA-COMP:16897"/>
        <dbReference type="Rhea" id="RHEA-COMP:17067"/>
        <dbReference type="ChEBI" id="CHEBI:15378"/>
        <dbReference type="ChEBI" id="CHEBI:136412"/>
        <dbReference type="ChEBI" id="CHEBI:157695"/>
        <dbReference type="ChEBI" id="CHEBI:167181"/>
        <dbReference type="EC" id="4.2.99.18"/>
    </reaction>
</comment>
<dbReference type="InterPro" id="IPR010663">
    <property type="entry name" value="Znf_FPG/IleRS"/>
</dbReference>
<dbReference type="Pfam" id="PF06827">
    <property type="entry name" value="zf-FPG_IleRS"/>
    <property type="match status" value="1"/>
</dbReference>
<evidence type="ECO:0000256" key="5">
    <source>
        <dbReference type="ARBA" id="ARBA00022763"/>
    </source>
</evidence>
<reference evidence="18 19" key="1">
    <citation type="submission" date="2024-06" db="EMBL/GenBank/DDBJ databases">
        <authorList>
            <person name="Li F."/>
        </authorList>
    </citation>
    <scope>NUCLEOTIDE SEQUENCE [LARGE SCALE GENOMIC DNA]</scope>
    <source>
        <strain evidence="18 19">GXAS 311</strain>
    </source>
</reference>
<evidence type="ECO:0000256" key="3">
    <source>
        <dbReference type="ARBA" id="ARBA00011245"/>
    </source>
</evidence>
<dbReference type="PROSITE" id="PS51068">
    <property type="entry name" value="FPG_CAT"/>
    <property type="match status" value="1"/>
</dbReference>
<evidence type="ECO:0000256" key="8">
    <source>
        <dbReference type="ARBA" id="ARBA00022833"/>
    </source>
</evidence>
<dbReference type="SMART" id="SM00898">
    <property type="entry name" value="Fapy_DNA_glyco"/>
    <property type="match status" value="1"/>
</dbReference>
<dbReference type="SUPFAM" id="SSF81624">
    <property type="entry name" value="N-terminal domain of MutM-like DNA repair proteins"/>
    <property type="match status" value="1"/>
</dbReference>
<comment type="catalytic activity">
    <reaction evidence="1 15">
        <text>Hydrolysis of DNA containing ring-opened 7-methylguanine residues, releasing 2,6-diamino-4-hydroxy-5-(N-methyl)formamidopyrimidine.</text>
        <dbReference type="EC" id="3.2.2.23"/>
    </reaction>
</comment>
<dbReference type="PANTHER" id="PTHR22993:SF9">
    <property type="entry name" value="FORMAMIDOPYRIMIDINE-DNA GLYCOSYLASE"/>
    <property type="match status" value="1"/>
</dbReference>
<keyword evidence="6 15" id="KW-0863">Zinc-finger</keyword>
<dbReference type="Gene3D" id="3.20.190.10">
    <property type="entry name" value="MutM-like, N-terminal"/>
    <property type="match status" value="1"/>
</dbReference>
<feature type="active site" description="Proton donor" evidence="15">
    <location>
        <position position="3"/>
    </location>
</feature>
<dbReference type="SUPFAM" id="SSF46946">
    <property type="entry name" value="S13-like H2TH domain"/>
    <property type="match status" value="1"/>
</dbReference>
<dbReference type="SUPFAM" id="SSF57716">
    <property type="entry name" value="Glucocorticoid receptor-like (DNA-binding domain)"/>
    <property type="match status" value="1"/>
</dbReference>
<comment type="caution">
    <text evidence="18">The sequence shown here is derived from an EMBL/GenBank/DDBJ whole genome shotgun (WGS) entry which is preliminary data.</text>
</comment>
<keyword evidence="10 15" id="KW-0234">DNA repair</keyword>
<dbReference type="InterPro" id="IPR010979">
    <property type="entry name" value="Ribosomal_uS13-like_H2TH"/>
</dbReference>
<dbReference type="InterPro" id="IPR015887">
    <property type="entry name" value="DNA_glyclase_Znf_dom_DNA_BS"/>
</dbReference>
<keyword evidence="12 15" id="KW-0511">Multifunctional enzyme</keyword>
<evidence type="ECO:0000256" key="15">
    <source>
        <dbReference type="HAMAP-Rule" id="MF_00103"/>
    </source>
</evidence>